<dbReference type="AlphaFoldDB" id="A0A2W5V0G3"/>
<gene>
    <name evidence="2" type="ORF">DI536_09085</name>
</gene>
<evidence type="ECO:0000313" key="3">
    <source>
        <dbReference type="Proteomes" id="UP000249061"/>
    </source>
</evidence>
<dbReference type="Proteomes" id="UP000249061">
    <property type="component" value="Unassembled WGS sequence"/>
</dbReference>
<feature type="transmembrane region" description="Helical" evidence="1">
    <location>
        <begin position="12"/>
        <end position="34"/>
    </location>
</feature>
<reference evidence="2 3" key="1">
    <citation type="submission" date="2017-08" db="EMBL/GenBank/DDBJ databases">
        <title>Infants hospitalized years apart are colonized by the same room-sourced microbial strains.</title>
        <authorList>
            <person name="Brooks B."/>
            <person name="Olm M.R."/>
            <person name="Firek B.A."/>
            <person name="Baker R."/>
            <person name="Thomas B.C."/>
            <person name="Morowitz M.J."/>
            <person name="Banfield J.F."/>
        </authorList>
    </citation>
    <scope>NUCLEOTIDE SEQUENCE [LARGE SCALE GENOMIC DNA]</scope>
    <source>
        <strain evidence="2">S2_003_000_R2_14</strain>
    </source>
</reference>
<accession>A0A2W5V0G3</accession>
<evidence type="ECO:0008006" key="4">
    <source>
        <dbReference type="Google" id="ProtNLM"/>
    </source>
</evidence>
<comment type="caution">
    <text evidence="2">The sequence shown here is derived from an EMBL/GenBank/DDBJ whole genome shotgun (WGS) entry which is preliminary data.</text>
</comment>
<dbReference type="EMBL" id="QFQP01000006">
    <property type="protein sequence ID" value="PZR14928.1"/>
    <property type="molecule type" value="Genomic_DNA"/>
</dbReference>
<keyword evidence="1" id="KW-1133">Transmembrane helix</keyword>
<feature type="transmembrane region" description="Helical" evidence="1">
    <location>
        <begin position="69"/>
        <end position="89"/>
    </location>
</feature>
<proteinExistence type="predicted"/>
<keyword evidence="1" id="KW-0812">Transmembrane</keyword>
<evidence type="ECO:0000313" key="2">
    <source>
        <dbReference type="EMBL" id="PZR14928.1"/>
    </source>
</evidence>
<organism evidence="2 3">
    <name type="scientific">Archangium gephyra</name>
    <dbReference type="NCBI Taxonomy" id="48"/>
    <lineage>
        <taxon>Bacteria</taxon>
        <taxon>Pseudomonadati</taxon>
        <taxon>Myxococcota</taxon>
        <taxon>Myxococcia</taxon>
        <taxon>Myxococcales</taxon>
        <taxon>Cystobacterineae</taxon>
        <taxon>Archangiaceae</taxon>
        <taxon>Archangium</taxon>
    </lineage>
</organism>
<evidence type="ECO:0000256" key="1">
    <source>
        <dbReference type="SAM" id="Phobius"/>
    </source>
</evidence>
<keyword evidence="1" id="KW-0472">Membrane</keyword>
<sequence length="96" mass="10141">MKETKPADGLSIVSLAASIAAVVTLLFCIIPMFAFCLAPISVICAAVAVLTGIPSLIRTAVKPELEGRWQVLAGFGLLLVWGAGGWVLYQFALRHS</sequence>
<protein>
    <recommendedName>
        <fullName evidence="4">Transmembrane protein</fullName>
    </recommendedName>
</protein>
<feature type="transmembrane region" description="Helical" evidence="1">
    <location>
        <begin position="40"/>
        <end position="57"/>
    </location>
</feature>
<name>A0A2W5V0G3_9BACT</name>